<dbReference type="PROSITE" id="PS51257">
    <property type="entry name" value="PROKAR_LIPOPROTEIN"/>
    <property type="match status" value="1"/>
</dbReference>
<dbReference type="Proteomes" id="UP000576368">
    <property type="component" value="Unassembled WGS sequence"/>
</dbReference>
<organism evidence="1 3">
    <name type="scientific">Butyricimonas paravirosa</name>
    <dbReference type="NCBI Taxonomy" id="1472417"/>
    <lineage>
        <taxon>Bacteria</taxon>
        <taxon>Pseudomonadati</taxon>
        <taxon>Bacteroidota</taxon>
        <taxon>Bacteroidia</taxon>
        <taxon>Bacteroidales</taxon>
        <taxon>Odoribacteraceae</taxon>
        <taxon>Butyricimonas</taxon>
    </lineage>
</organism>
<dbReference type="AlphaFoldDB" id="A0A7X5YG96"/>
<protein>
    <recommendedName>
        <fullName evidence="5">Exo-alpha-sialidase</fullName>
    </recommendedName>
</protein>
<evidence type="ECO:0000313" key="2">
    <source>
        <dbReference type="EMBL" id="WOF13666.1"/>
    </source>
</evidence>
<name>A0A7X5YG96_9BACT</name>
<keyword evidence="4" id="KW-1185">Reference proteome</keyword>
<accession>A0A7X5YG96</accession>
<dbReference type="EMBL" id="CP043839">
    <property type="protein sequence ID" value="WOF13666.1"/>
    <property type="molecule type" value="Genomic_DNA"/>
</dbReference>
<evidence type="ECO:0008006" key="5">
    <source>
        <dbReference type="Google" id="ProtNLM"/>
    </source>
</evidence>
<dbReference type="Gene3D" id="2.130.10.10">
    <property type="entry name" value="YVTN repeat-like/Quinoprotein amine dehydrogenase"/>
    <property type="match status" value="1"/>
</dbReference>
<sequence>MKTGILILTIGLLVACNHGGKHEIFDANGLTTGELKSCMLFTTYKDGILGGSASKPTTPNYGEDRKIGTEYNEALCWITHDGGRNWKKMKIDEGNVHYLMQNGKNVYAWVWKNSERGDLSALHVSRDKGKTWQKQTEIKGIATRPHVIDSNRMFFWGGIDHYALHETKDGGKTWIVHENHYDYIDEVFYDGLTAYFLTHIFERSAPSLLVKRDLETGKGKLISMPPGRTGRKGFKDIVALNNNEKLELYRIMNDSLLYLTTFNYGRQYLNYLKQQGDKIYACLRIHRGGSLTPEKMILFSEDGGKTWTEKDSGISIYSDCVSAIGNEKNFKIWYLGSVSRIGTYED</sequence>
<evidence type="ECO:0000313" key="3">
    <source>
        <dbReference type="Proteomes" id="UP000576368"/>
    </source>
</evidence>
<dbReference type="CDD" id="cd15482">
    <property type="entry name" value="Sialidase_non-viral"/>
    <property type="match status" value="1"/>
</dbReference>
<reference evidence="1 3" key="2">
    <citation type="submission" date="2020-03" db="EMBL/GenBank/DDBJ databases">
        <title>Genomic Encyclopedia of Type Strains, Phase IV (KMG-IV): sequencing the most valuable type-strain genomes for metagenomic binning, comparative biology and taxonomic classification.</title>
        <authorList>
            <person name="Goeker M."/>
        </authorList>
    </citation>
    <scope>NUCLEOTIDE SEQUENCE [LARGE SCALE GENOMIC DNA]</scope>
    <source>
        <strain evidence="1 3">DSM 105722</strain>
    </source>
</reference>
<proteinExistence type="predicted"/>
<dbReference type="InterPro" id="IPR015943">
    <property type="entry name" value="WD40/YVTN_repeat-like_dom_sf"/>
</dbReference>
<dbReference type="SUPFAM" id="SSF110296">
    <property type="entry name" value="Oligoxyloglucan reducing end-specific cellobiohydrolase"/>
    <property type="match status" value="1"/>
</dbReference>
<dbReference type="GeneID" id="86892825"/>
<gene>
    <name evidence="2" type="ORF">F1644_15975</name>
    <name evidence="1" type="ORF">GGR15_003476</name>
</gene>
<dbReference type="Proteomes" id="UP001302374">
    <property type="component" value="Chromosome"/>
</dbReference>
<dbReference type="RefSeq" id="WP_168044489.1">
    <property type="nucleotide sequence ID" value="NZ_BMPA01000012.1"/>
</dbReference>
<evidence type="ECO:0000313" key="1">
    <source>
        <dbReference type="EMBL" id="NJC19838.1"/>
    </source>
</evidence>
<dbReference type="EMBL" id="JAATLI010000013">
    <property type="protein sequence ID" value="NJC19838.1"/>
    <property type="molecule type" value="Genomic_DNA"/>
</dbReference>
<evidence type="ECO:0000313" key="4">
    <source>
        <dbReference type="Proteomes" id="UP001302374"/>
    </source>
</evidence>
<reference evidence="2 4" key="1">
    <citation type="submission" date="2019-09" db="EMBL/GenBank/DDBJ databases">
        <title>Butyricimonas paravirosa DSM 105722 (=214-4 = JCM 18677 = CCUG 65563).</title>
        <authorList>
            <person name="Le Roy T."/>
            <person name="Cani P.D."/>
        </authorList>
    </citation>
    <scope>NUCLEOTIDE SEQUENCE [LARGE SCALE GENOMIC DNA]</scope>
    <source>
        <strain evidence="2 4">DSM 105722</strain>
    </source>
</reference>